<gene>
    <name evidence="2" type="ORF">CICLE_v10033286mg</name>
</gene>
<proteinExistence type="predicted"/>
<evidence type="ECO:0000313" key="3">
    <source>
        <dbReference type="Proteomes" id="UP000030687"/>
    </source>
</evidence>
<reference evidence="2 3" key="1">
    <citation type="submission" date="2013-10" db="EMBL/GenBank/DDBJ databases">
        <authorList>
            <consortium name="International Citrus Genome Consortium"/>
            <person name="Jenkins J."/>
            <person name="Schmutz J."/>
            <person name="Prochnik S."/>
            <person name="Rokhsar D."/>
            <person name="Gmitter F."/>
            <person name="Ollitrault P."/>
            <person name="Machado M."/>
            <person name="Talon M."/>
            <person name="Wincker P."/>
            <person name="Jaillon O."/>
            <person name="Morgante M."/>
        </authorList>
    </citation>
    <scope>NUCLEOTIDE SEQUENCE</scope>
    <source>
        <strain evidence="3">cv. Clemenules</strain>
    </source>
</reference>
<dbReference type="KEGG" id="cic:CICLE_v10033286mg"/>
<keyword evidence="3" id="KW-1185">Reference proteome</keyword>
<dbReference type="InParanoid" id="V4TF03"/>
<feature type="region of interest" description="Disordered" evidence="1">
    <location>
        <begin position="33"/>
        <end position="55"/>
    </location>
</feature>
<dbReference type="Proteomes" id="UP000030687">
    <property type="component" value="Unassembled WGS sequence"/>
</dbReference>
<dbReference type="EMBL" id="KI536726">
    <property type="protein sequence ID" value="ESR51902.1"/>
    <property type="molecule type" value="Genomic_DNA"/>
</dbReference>
<name>V4TF03_CITCL</name>
<accession>V4TF03</accession>
<dbReference type="Gramene" id="ESR51902">
    <property type="protein sequence ID" value="ESR51902"/>
    <property type="gene ID" value="CICLE_v10033286mg"/>
</dbReference>
<dbReference type="AlphaFoldDB" id="V4TF03"/>
<organism evidence="2 3">
    <name type="scientific">Citrus clementina</name>
    <name type="common">Clementine</name>
    <name type="synonym">Citrus deliciosa x Citrus sinensis</name>
    <dbReference type="NCBI Taxonomy" id="85681"/>
    <lineage>
        <taxon>Eukaryota</taxon>
        <taxon>Viridiplantae</taxon>
        <taxon>Streptophyta</taxon>
        <taxon>Embryophyta</taxon>
        <taxon>Tracheophyta</taxon>
        <taxon>Spermatophyta</taxon>
        <taxon>Magnoliopsida</taxon>
        <taxon>eudicotyledons</taxon>
        <taxon>Gunneridae</taxon>
        <taxon>Pentapetalae</taxon>
        <taxon>rosids</taxon>
        <taxon>malvids</taxon>
        <taxon>Sapindales</taxon>
        <taxon>Rutaceae</taxon>
        <taxon>Aurantioideae</taxon>
        <taxon>Citrus</taxon>
    </lineage>
</organism>
<protein>
    <submittedName>
        <fullName evidence="2">Uncharacterized protein</fullName>
    </submittedName>
</protein>
<sequence length="55" mass="5961">MDNGIENPWDSVLADTITYVGIKFHLQLGSCSTSPSHFGQVKPPQLIGSVSSRED</sequence>
<evidence type="ECO:0000313" key="2">
    <source>
        <dbReference type="EMBL" id="ESR51902.1"/>
    </source>
</evidence>
<evidence type="ECO:0000256" key="1">
    <source>
        <dbReference type="SAM" id="MobiDB-lite"/>
    </source>
</evidence>